<evidence type="ECO:0000313" key="2">
    <source>
        <dbReference type="Proteomes" id="UP000177478"/>
    </source>
</evidence>
<comment type="caution">
    <text evidence="1">The sequence shown here is derived from an EMBL/GenBank/DDBJ whole genome shotgun (WGS) entry which is preliminary data.</text>
</comment>
<dbReference type="InterPro" id="IPR043731">
    <property type="entry name" value="DUF5674"/>
</dbReference>
<dbReference type="AlphaFoldDB" id="A0A1F8G1B0"/>
<name>A0A1F8G1B0_9BACT</name>
<evidence type="ECO:0000313" key="1">
    <source>
        <dbReference type="EMBL" id="OGN19041.1"/>
    </source>
</evidence>
<protein>
    <submittedName>
        <fullName evidence="1">Uncharacterized protein</fullName>
    </submittedName>
</protein>
<dbReference type="EMBL" id="MGKD01000024">
    <property type="protein sequence ID" value="OGN19041.1"/>
    <property type="molecule type" value="Genomic_DNA"/>
</dbReference>
<proteinExistence type="predicted"/>
<reference evidence="1 2" key="1">
    <citation type="journal article" date="2016" name="Nat. Commun.">
        <title>Thousands of microbial genomes shed light on interconnected biogeochemical processes in an aquifer system.</title>
        <authorList>
            <person name="Anantharaman K."/>
            <person name="Brown C.T."/>
            <person name="Hug L.A."/>
            <person name="Sharon I."/>
            <person name="Castelle C.J."/>
            <person name="Probst A.J."/>
            <person name="Thomas B.C."/>
            <person name="Singh A."/>
            <person name="Wilkins M.J."/>
            <person name="Karaoz U."/>
            <person name="Brodie E.L."/>
            <person name="Williams K.H."/>
            <person name="Hubbard S.S."/>
            <person name="Banfield J.F."/>
        </authorList>
    </citation>
    <scope>NUCLEOTIDE SEQUENCE [LARGE SCALE GENOMIC DNA]</scope>
</reference>
<sequence>MQILSEKIKLSDLKLLAEKMFGNLVKGVVDIEQELVIIDGELHSDLAEKLVENGAKGINLWGFNIYPELENADWLEFDSMINVKPLLNNRTRNIEDVNIKEKTKTIIEKFVIR</sequence>
<dbReference type="Proteomes" id="UP000177478">
    <property type="component" value="Unassembled WGS sequence"/>
</dbReference>
<dbReference type="STRING" id="1802689.A3F25_02915"/>
<organism evidence="1 2">
    <name type="scientific">Candidatus Yanofskybacteria bacterium RIFCSPHIGHO2_12_FULL_45_19b</name>
    <dbReference type="NCBI Taxonomy" id="1802689"/>
    <lineage>
        <taxon>Bacteria</taxon>
        <taxon>Candidatus Yanofskyibacteriota</taxon>
    </lineage>
</organism>
<gene>
    <name evidence="1" type="ORF">A3F25_02915</name>
</gene>
<accession>A0A1F8G1B0</accession>
<dbReference type="Pfam" id="PF18924">
    <property type="entry name" value="DUF5674"/>
    <property type="match status" value="1"/>
</dbReference>